<protein>
    <recommendedName>
        <fullName evidence="3">RRM domain-containing protein</fullName>
    </recommendedName>
</protein>
<dbReference type="GO" id="GO:0003676">
    <property type="term" value="F:nucleic acid binding"/>
    <property type="evidence" value="ECO:0007669"/>
    <property type="project" value="InterPro"/>
</dbReference>
<evidence type="ECO:0000313" key="2">
    <source>
        <dbReference type="Proteomes" id="UP001489004"/>
    </source>
</evidence>
<gene>
    <name evidence="1" type="ORF">WJX72_008841</name>
</gene>
<comment type="caution">
    <text evidence="1">The sequence shown here is derived from an EMBL/GenBank/DDBJ whole genome shotgun (WGS) entry which is preliminary data.</text>
</comment>
<dbReference type="Proteomes" id="UP001489004">
    <property type="component" value="Unassembled WGS sequence"/>
</dbReference>
<evidence type="ECO:0008006" key="3">
    <source>
        <dbReference type="Google" id="ProtNLM"/>
    </source>
</evidence>
<reference evidence="1 2" key="1">
    <citation type="journal article" date="2024" name="Nat. Commun.">
        <title>Phylogenomics reveals the evolutionary origins of lichenization in chlorophyte algae.</title>
        <authorList>
            <person name="Puginier C."/>
            <person name="Libourel C."/>
            <person name="Otte J."/>
            <person name="Skaloud P."/>
            <person name="Haon M."/>
            <person name="Grisel S."/>
            <person name="Petersen M."/>
            <person name="Berrin J.G."/>
            <person name="Delaux P.M."/>
            <person name="Dal Grande F."/>
            <person name="Keller J."/>
        </authorList>
    </citation>
    <scope>NUCLEOTIDE SEQUENCE [LARGE SCALE GENOMIC DNA]</scope>
    <source>
        <strain evidence="1 2">SAG 2043</strain>
    </source>
</reference>
<keyword evidence="2" id="KW-1185">Reference proteome</keyword>
<sequence length="406" mass="45217">MDFIGGGIRSSQLKQALSELGVHVQDAEVVNIKLDSGPGRVAEARCGWACLHFRTQEEATDALTGLQSVYMVTDSSPVPRPVLVHWPYWQHRPWGLRGSPFAGHVPDIPTLAHFAQANSLEYELALEWRRLQWTLRDAKLELQKDHTAELAAVMADYKEAVAASKQAAAAGQADAGSKPAEAPTAAPPPPRMSACLWLRGLPDSVSQEVLKRAFAQWLDAPQPLLIEDPATLQARGHAVVRMNSSRHAKQLEDDISTMVFLLGGTPRPVEAATACPGPPSGSLRVYDDALRQTFGSDDHKPLRSVRLVQIEVARSAEEECALRLRAIMERHTLDRAHLRKLANEYRGELHGRHEERIDEEFRKLISLRKMNKQLAGRINQANNNRRKQAPIKLPTRYHRTLGLHVI</sequence>
<dbReference type="AlphaFoldDB" id="A0AAW1QFX3"/>
<name>A0AAW1QFX3_9CHLO</name>
<dbReference type="InterPro" id="IPR012677">
    <property type="entry name" value="Nucleotide-bd_a/b_plait_sf"/>
</dbReference>
<dbReference type="EMBL" id="JALJOR010000003">
    <property type="protein sequence ID" value="KAK9820316.1"/>
    <property type="molecule type" value="Genomic_DNA"/>
</dbReference>
<dbReference type="InterPro" id="IPR035979">
    <property type="entry name" value="RBD_domain_sf"/>
</dbReference>
<dbReference type="InterPro" id="IPR053316">
    <property type="entry name" value="Epigenetic_reg_gene_expr"/>
</dbReference>
<dbReference type="SUPFAM" id="SSF54928">
    <property type="entry name" value="RNA-binding domain, RBD"/>
    <property type="match status" value="1"/>
</dbReference>
<dbReference type="PANTHER" id="PTHR36309:SF1">
    <property type="entry name" value="RNA-BINDING (RRM_RBD_RNP MOTIFS) FAMILY PROTEIN"/>
    <property type="match status" value="1"/>
</dbReference>
<accession>A0AAW1QFX3</accession>
<dbReference type="PANTHER" id="PTHR36309">
    <property type="entry name" value="RNA-BINDING (RRM/RBD/RNP MOTIFS) FAMILY PROTEIN"/>
    <property type="match status" value="1"/>
</dbReference>
<proteinExistence type="predicted"/>
<organism evidence="1 2">
    <name type="scientific">[Myrmecia] bisecta</name>
    <dbReference type="NCBI Taxonomy" id="41462"/>
    <lineage>
        <taxon>Eukaryota</taxon>
        <taxon>Viridiplantae</taxon>
        <taxon>Chlorophyta</taxon>
        <taxon>core chlorophytes</taxon>
        <taxon>Trebouxiophyceae</taxon>
        <taxon>Trebouxiales</taxon>
        <taxon>Trebouxiaceae</taxon>
        <taxon>Myrmecia</taxon>
    </lineage>
</organism>
<dbReference type="Gene3D" id="3.30.70.330">
    <property type="match status" value="1"/>
</dbReference>
<evidence type="ECO:0000313" key="1">
    <source>
        <dbReference type="EMBL" id="KAK9820316.1"/>
    </source>
</evidence>